<dbReference type="Gene3D" id="3.30.1340.30">
    <property type="match status" value="1"/>
</dbReference>
<feature type="region of interest" description="Disordered" evidence="1">
    <location>
        <begin position="1"/>
        <end position="26"/>
    </location>
</feature>
<dbReference type="PROSITE" id="PS50914">
    <property type="entry name" value="BON"/>
    <property type="match status" value="1"/>
</dbReference>
<protein>
    <submittedName>
        <fullName evidence="3">Transport-associated protein</fullName>
    </submittedName>
</protein>
<dbReference type="EMBL" id="PUIB01000022">
    <property type="protein sequence ID" value="PQO30016.1"/>
    <property type="molecule type" value="Genomic_DNA"/>
</dbReference>
<dbReference type="RefSeq" id="WP_105357638.1">
    <property type="nucleotide sequence ID" value="NZ_PUIB01000022.1"/>
</dbReference>
<dbReference type="AlphaFoldDB" id="A0A2S8FCX4"/>
<accession>A0A2S8FCX4</accession>
<reference evidence="3 4" key="1">
    <citation type="submission" date="2018-02" db="EMBL/GenBank/DDBJ databases">
        <title>Comparative genomes isolates from brazilian mangrove.</title>
        <authorList>
            <person name="Araujo J.E."/>
            <person name="Taketani R.G."/>
            <person name="Silva M.C.P."/>
            <person name="Loureco M.V."/>
            <person name="Andreote F.D."/>
        </authorList>
    </citation>
    <scope>NUCLEOTIDE SEQUENCE [LARGE SCALE GENOMIC DNA]</scope>
    <source>
        <strain evidence="3 4">NAP PRIS-MGV</strain>
    </source>
</reference>
<evidence type="ECO:0000313" key="3">
    <source>
        <dbReference type="EMBL" id="PQO30016.1"/>
    </source>
</evidence>
<comment type="caution">
    <text evidence="3">The sequence shown here is derived from an EMBL/GenBank/DDBJ whole genome shotgun (WGS) entry which is preliminary data.</text>
</comment>
<organism evidence="3 4">
    <name type="scientific">Blastopirellula marina</name>
    <dbReference type="NCBI Taxonomy" id="124"/>
    <lineage>
        <taxon>Bacteria</taxon>
        <taxon>Pseudomonadati</taxon>
        <taxon>Planctomycetota</taxon>
        <taxon>Planctomycetia</taxon>
        <taxon>Pirellulales</taxon>
        <taxon>Pirellulaceae</taxon>
        <taxon>Blastopirellula</taxon>
    </lineage>
</organism>
<feature type="compositionally biased region" description="Polar residues" evidence="1">
    <location>
        <begin position="7"/>
        <end position="19"/>
    </location>
</feature>
<feature type="domain" description="BON" evidence="2">
    <location>
        <begin position="3"/>
        <end position="71"/>
    </location>
</feature>
<dbReference type="Pfam" id="PF04972">
    <property type="entry name" value="BON"/>
    <property type="match status" value="1"/>
</dbReference>
<proteinExistence type="predicted"/>
<dbReference type="OrthoDB" id="291621at2"/>
<dbReference type="InterPro" id="IPR007055">
    <property type="entry name" value="BON_dom"/>
</dbReference>
<sequence length="72" mass="7985">MHDVSAFASSVHQALSSSPHFPGRNLKVEGTEGRVVLKGIVGSYFHKQMAQEAVLRVDGVHDVENQLEVDWR</sequence>
<dbReference type="Proteomes" id="UP000239388">
    <property type="component" value="Unassembled WGS sequence"/>
</dbReference>
<evidence type="ECO:0000259" key="2">
    <source>
        <dbReference type="PROSITE" id="PS50914"/>
    </source>
</evidence>
<evidence type="ECO:0000256" key="1">
    <source>
        <dbReference type="SAM" id="MobiDB-lite"/>
    </source>
</evidence>
<gene>
    <name evidence="3" type="ORF">C5Y98_22415</name>
</gene>
<evidence type="ECO:0000313" key="4">
    <source>
        <dbReference type="Proteomes" id="UP000239388"/>
    </source>
</evidence>
<name>A0A2S8FCX4_9BACT</name>